<keyword evidence="5 7" id="KW-0408">Iron</keyword>
<dbReference type="InterPro" id="IPR017972">
    <property type="entry name" value="Cyt_P450_CS"/>
</dbReference>
<accession>A0ABY6D2V8</accession>
<sequence length="438" mass="50372">MKPPKAFPENTKFQNLKKFQASPILYMKEAAAKYGSPVDLNLPIGKFALISDPDQAQHVLANNHGNYTKSNGYKQVALVLGNGLLTAEGDEWHQNRKMLQSSFHKTELRKLLPAVWQTGAQYISGLSSHDDLRLDTEMNGLTLTILLNSLIHSSDEEILTKMSDHVNFGQEFIVNRIRNPFKWPLWIPTQNHRRYHAMMADSNELIQRTIDERSAIYGSDIEDLLAVLLSKLDAEKDFIQIRDEILTFLVAGHETSSLGMTWTLHLLAHHPEIQDRLYEEVAELVTLEDLDLMNFSNLKYTGQVIKESMRMYPPIWNIVRKAKANDQLGACEIEAGYQLMNSIYELHHHADYWDDPDTFNPDRFETYDFKHKFQYLPFGGGPRFCIGNNFAIYEMTLLLVQFVRSFQLEPLSPKSIGFNPLLTLRPDQSVSVRLKCRK</sequence>
<dbReference type="PRINTS" id="PR00385">
    <property type="entry name" value="P450"/>
</dbReference>
<dbReference type="InterPro" id="IPR002401">
    <property type="entry name" value="Cyt_P450_E_grp-I"/>
</dbReference>
<evidence type="ECO:0000256" key="7">
    <source>
        <dbReference type="RuleBase" id="RU000461"/>
    </source>
</evidence>
<dbReference type="PANTHER" id="PTHR24291:SF50">
    <property type="entry name" value="BIFUNCTIONAL ALBAFLAVENONE MONOOXYGENASE_TERPENE SYNTHASE"/>
    <property type="match status" value="1"/>
</dbReference>
<protein>
    <submittedName>
        <fullName evidence="8">Cytochrome P450</fullName>
    </submittedName>
</protein>
<comment type="similarity">
    <text evidence="1 7">Belongs to the cytochrome P450 family.</text>
</comment>
<dbReference type="PANTHER" id="PTHR24291">
    <property type="entry name" value="CYTOCHROME P450 FAMILY 4"/>
    <property type="match status" value="1"/>
</dbReference>
<keyword evidence="2 7" id="KW-0349">Heme</keyword>
<dbReference type="Gene3D" id="1.10.630.10">
    <property type="entry name" value="Cytochrome P450"/>
    <property type="match status" value="1"/>
</dbReference>
<name>A0ABY6D2V8_9BACT</name>
<dbReference type="InterPro" id="IPR050196">
    <property type="entry name" value="Cytochrome_P450_Monoox"/>
</dbReference>
<keyword evidence="9" id="KW-1185">Reference proteome</keyword>
<keyword evidence="3 7" id="KW-0479">Metal-binding</keyword>
<reference evidence="8" key="1">
    <citation type="submission" date="2022-10" db="EMBL/GenBank/DDBJ databases">
        <title>Comparative genomics and taxonomic characterization of three novel marine species of genus Reichenbachiella exhibiting antioxidant and polysaccharide degradation activities.</title>
        <authorList>
            <person name="Muhammad N."/>
            <person name="Lee Y.-J."/>
            <person name="Ko J."/>
            <person name="Kim S.-G."/>
        </authorList>
    </citation>
    <scope>NUCLEOTIDE SEQUENCE</scope>
    <source>
        <strain evidence="8">Wsw4-B4</strain>
    </source>
</reference>
<dbReference type="Proteomes" id="UP001062165">
    <property type="component" value="Chromosome"/>
</dbReference>
<evidence type="ECO:0000256" key="2">
    <source>
        <dbReference type="ARBA" id="ARBA00022617"/>
    </source>
</evidence>
<dbReference type="InterPro" id="IPR036396">
    <property type="entry name" value="Cyt_P450_sf"/>
</dbReference>
<evidence type="ECO:0000313" key="9">
    <source>
        <dbReference type="Proteomes" id="UP001062165"/>
    </source>
</evidence>
<evidence type="ECO:0000256" key="1">
    <source>
        <dbReference type="ARBA" id="ARBA00010617"/>
    </source>
</evidence>
<evidence type="ECO:0000256" key="5">
    <source>
        <dbReference type="ARBA" id="ARBA00023004"/>
    </source>
</evidence>
<dbReference type="SUPFAM" id="SSF48264">
    <property type="entry name" value="Cytochrome P450"/>
    <property type="match status" value="1"/>
</dbReference>
<evidence type="ECO:0000256" key="6">
    <source>
        <dbReference type="ARBA" id="ARBA00023033"/>
    </source>
</evidence>
<dbReference type="Pfam" id="PF00067">
    <property type="entry name" value="p450"/>
    <property type="match status" value="1"/>
</dbReference>
<evidence type="ECO:0000256" key="3">
    <source>
        <dbReference type="ARBA" id="ARBA00022723"/>
    </source>
</evidence>
<gene>
    <name evidence="8" type="ORF">N7E81_05230</name>
</gene>
<dbReference type="PRINTS" id="PR00463">
    <property type="entry name" value="EP450I"/>
</dbReference>
<keyword evidence="6 7" id="KW-0503">Monooxygenase</keyword>
<keyword evidence="4 7" id="KW-0560">Oxidoreductase</keyword>
<dbReference type="EMBL" id="CP106735">
    <property type="protein sequence ID" value="UXX80500.1"/>
    <property type="molecule type" value="Genomic_DNA"/>
</dbReference>
<organism evidence="8 9">
    <name type="scientific">Reichenbachiella carrageenanivorans</name>
    <dbReference type="NCBI Taxonomy" id="2979869"/>
    <lineage>
        <taxon>Bacteria</taxon>
        <taxon>Pseudomonadati</taxon>
        <taxon>Bacteroidota</taxon>
        <taxon>Cytophagia</taxon>
        <taxon>Cytophagales</taxon>
        <taxon>Reichenbachiellaceae</taxon>
        <taxon>Reichenbachiella</taxon>
    </lineage>
</organism>
<dbReference type="InterPro" id="IPR001128">
    <property type="entry name" value="Cyt_P450"/>
</dbReference>
<evidence type="ECO:0000256" key="4">
    <source>
        <dbReference type="ARBA" id="ARBA00023002"/>
    </source>
</evidence>
<dbReference type="PROSITE" id="PS00086">
    <property type="entry name" value="CYTOCHROME_P450"/>
    <property type="match status" value="1"/>
</dbReference>
<evidence type="ECO:0000313" key="8">
    <source>
        <dbReference type="EMBL" id="UXX80500.1"/>
    </source>
</evidence>
<proteinExistence type="inferred from homology"/>
<dbReference type="RefSeq" id="WP_263052230.1">
    <property type="nucleotide sequence ID" value="NZ_CP106735.1"/>
</dbReference>